<name>V6KRT3_STRRC</name>
<dbReference type="HOGENOM" id="CLU_1577656_0_0_11"/>
<dbReference type="AlphaFoldDB" id="V6KRT3"/>
<dbReference type="EMBL" id="AWQX01000066">
    <property type="protein sequence ID" value="EST34905.1"/>
    <property type="molecule type" value="Genomic_DNA"/>
</dbReference>
<evidence type="ECO:0000313" key="1">
    <source>
        <dbReference type="EMBL" id="EST34905.1"/>
    </source>
</evidence>
<comment type="caution">
    <text evidence="1">The sequence shown here is derived from an EMBL/GenBank/DDBJ whole genome shotgun (WGS) entry which is preliminary data.</text>
</comment>
<proteinExistence type="predicted"/>
<reference evidence="1 2" key="1">
    <citation type="journal article" date="2014" name="Genome Announc.">
        <title>Draft Genome Sequence of Streptomyces roseochromogenes subsp. oscitans DS 12.976, Producer of the Aminocoumarin Antibiotic Clorobiocin.</title>
        <authorList>
            <person name="Ruckert C."/>
            <person name="Kalinowski J."/>
            <person name="Heide L."/>
            <person name="Apel A.K."/>
        </authorList>
    </citation>
    <scope>NUCLEOTIDE SEQUENCE [LARGE SCALE GENOMIC DNA]</scope>
    <source>
        <strain evidence="1 2">DS 12.976</strain>
    </source>
</reference>
<protein>
    <submittedName>
        <fullName evidence="1">Uncharacterized protein</fullName>
    </submittedName>
</protein>
<sequence>MCAFLVLTTILCGCGSHRATPGGQPITTGRTTPNATVTVSQLPDTRNDPPPAAPGTAVLFRNRFSYTPARSSHPGRYLPMDPARPSLTVAPGTLIEVRLGDGLFMEPPTSSRTGILRPAGITDSQQTATALFRAEAPGTSELIAKPPPCPSNAKVTCYAHYRVRVTVQS</sequence>
<dbReference type="PATRIC" id="fig|1352936.5.peg.1827"/>
<evidence type="ECO:0000313" key="2">
    <source>
        <dbReference type="Proteomes" id="UP000017984"/>
    </source>
</evidence>
<keyword evidence="2" id="KW-1185">Reference proteome</keyword>
<organism evidence="1 2">
    <name type="scientific">Streptomyces roseochromogenus subsp. oscitans DS 12.976</name>
    <dbReference type="NCBI Taxonomy" id="1352936"/>
    <lineage>
        <taxon>Bacteria</taxon>
        <taxon>Bacillati</taxon>
        <taxon>Actinomycetota</taxon>
        <taxon>Actinomycetes</taxon>
        <taxon>Kitasatosporales</taxon>
        <taxon>Streptomycetaceae</taxon>
        <taxon>Streptomyces</taxon>
    </lineage>
</organism>
<gene>
    <name evidence="1" type="ORF">M878_08555</name>
</gene>
<dbReference type="Proteomes" id="UP000017984">
    <property type="component" value="Chromosome"/>
</dbReference>
<accession>V6KRT3</accession>